<organism evidence="1 2">
    <name type="scientific">Clostridium saccharobutylicum</name>
    <dbReference type="NCBI Taxonomy" id="169679"/>
    <lineage>
        <taxon>Bacteria</taxon>
        <taxon>Bacillati</taxon>
        <taxon>Bacillota</taxon>
        <taxon>Clostridia</taxon>
        <taxon>Eubacteriales</taxon>
        <taxon>Clostridiaceae</taxon>
        <taxon>Clostridium</taxon>
    </lineage>
</organism>
<dbReference type="AlphaFoldDB" id="A0A1S8NDQ0"/>
<protein>
    <submittedName>
        <fullName evidence="1">Uncharacterized protein</fullName>
    </submittedName>
</protein>
<comment type="caution">
    <text evidence="1">The sequence shown here is derived from an EMBL/GenBank/DDBJ whole genome shotgun (WGS) entry which is preliminary data.</text>
</comment>
<sequence>MKLADRLTYLPKLTRLNLTKLYKGIINCLKFNETLKYILAKFYIASIDWSNVDGVIENIKNIACLDCNILIHQ</sequence>
<accession>A0A1S8NDQ0</accession>
<name>A0A1S8NDQ0_CLOSA</name>
<evidence type="ECO:0000313" key="1">
    <source>
        <dbReference type="EMBL" id="OOM14615.1"/>
    </source>
</evidence>
<dbReference type="Proteomes" id="UP000191154">
    <property type="component" value="Unassembled WGS sequence"/>
</dbReference>
<dbReference type="EMBL" id="LZYZ01000002">
    <property type="protein sequence ID" value="OOM14615.1"/>
    <property type="molecule type" value="Genomic_DNA"/>
</dbReference>
<evidence type="ECO:0000313" key="2">
    <source>
        <dbReference type="Proteomes" id="UP000191154"/>
    </source>
</evidence>
<gene>
    <name evidence="1" type="ORF">CLOSAC_14950</name>
</gene>
<reference evidence="1 2" key="1">
    <citation type="submission" date="2016-05" db="EMBL/GenBank/DDBJ databases">
        <title>Microbial solvent formation.</title>
        <authorList>
            <person name="Poehlein A."/>
            <person name="Montoya Solano J.D."/>
            <person name="Flitsch S."/>
            <person name="Krabben P."/>
            <person name="Duerre P."/>
            <person name="Daniel R."/>
        </authorList>
    </citation>
    <scope>NUCLEOTIDE SEQUENCE [LARGE SCALE GENOMIC DNA]</scope>
    <source>
        <strain evidence="1 2">L1-8</strain>
    </source>
</reference>
<proteinExistence type="predicted"/>